<protein>
    <submittedName>
        <fullName evidence="1">Uncharacterized protein</fullName>
    </submittedName>
</protein>
<dbReference type="EMBL" id="CBTN010000085">
    <property type="protein sequence ID" value="CDH60210.1"/>
    <property type="molecule type" value="Genomic_DNA"/>
</dbReference>
<sequence length="114" mass="13538">MVCRFIALQGPQLSNDTVKDKRRSFEVFFGYRTTNTNTDHHSVKSWIRGFFSFLRTIMDQHSPSTYIVRTHKKILTNSKERSKRQFHSNVVHPSSSHICKRSYIIRFTKEQAHH</sequence>
<dbReference type="Proteomes" id="UP000027586">
    <property type="component" value="Unassembled WGS sequence"/>
</dbReference>
<gene>
    <name evidence="1" type="ORF">LCOR_10998.1</name>
</gene>
<proteinExistence type="predicted"/>
<keyword evidence="2" id="KW-1185">Reference proteome</keyword>
<dbReference type="AlphaFoldDB" id="A0A068SDX2"/>
<dbReference type="VEuPathDB" id="FungiDB:LCOR_10998.1"/>
<accession>A0A068SDX2</accession>
<evidence type="ECO:0000313" key="2">
    <source>
        <dbReference type="Proteomes" id="UP000027586"/>
    </source>
</evidence>
<organism evidence="1 2">
    <name type="scientific">Lichtheimia corymbifera JMRC:FSU:9682</name>
    <dbReference type="NCBI Taxonomy" id="1263082"/>
    <lineage>
        <taxon>Eukaryota</taxon>
        <taxon>Fungi</taxon>
        <taxon>Fungi incertae sedis</taxon>
        <taxon>Mucoromycota</taxon>
        <taxon>Mucoromycotina</taxon>
        <taxon>Mucoromycetes</taxon>
        <taxon>Mucorales</taxon>
        <taxon>Lichtheimiaceae</taxon>
        <taxon>Lichtheimia</taxon>
    </lineage>
</organism>
<name>A0A068SDX2_9FUNG</name>
<evidence type="ECO:0000313" key="1">
    <source>
        <dbReference type="EMBL" id="CDH60210.1"/>
    </source>
</evidence>
<reference evidence="1" key="1">
    <citation type="submission" date="2013-08" db="EMBL/GenBank/DDBJ databases">
        <title>Gene expansion shapes genome architecture in the human pathogen Lichtheimia corymbifera: an evolutionary genomics analysis in the ancient terrestrial Mucorales (Mucoromycotina).</title>
        <authorList>
            <person name="Schwartze V.U."/>
            <person name="Winter S."/>
            <person name="Shelest E."/>
            <person name="Marcet-Houben M."/>
            <person name="Horn F."/>
            <person name="Wehner S."/>
            <person name="Hoffmann K."/>
            <person name="Riege K."/>
            <person name="Sammeth M."/>
            <person name="Nowrousian M."/>
            <person name="Valiante V."/>
            <person name="Linde J."/>
            <person name="Jacobsen I.D."/>
            <person name="Marz M."/>
            <person name="Brakhage A.A."/>
            <person name="Gabaldon T."/>
            <person name="Bocker S."/>
            <person name="Voigt K."/>
        </authorList>
    </citation>
    <scope>NUCLEOTIDE SEQUENCE [LARGE SCALE GENOMIC DNA]</scope>
    <source>
        <strain evidence="1">FSU 9682</strain>
    </source>
</reference>
<comment type="caution">
    <text evidence="1">The sequence shown here is derived from an EMBL/GenBank/DDBJ whole genome shotgun (WGS) entry which is preliminary data.</text>
</comment>